<dbReference type="PANTHER" id="PTHR10795">
    <property type="entry name" value="PROPROTEIN CONVERTASE SUBTILISIN/KEXIN"/>
    <property type="match status" value="1"/>
</dbReference>
<dbReference type="FunFam" id="3.50.30.30:FF:000005">
    <property type="entry name" value="subtilisin-like protease SBT1.5"/>
    <property type="match status" value="1"/>
</dbReference>
<evidence type="ECO:0000256" key="6">
    <source>
        <dbReference type="ARBA" id="ARBA00023180"/>
    </source>
</evidence>
<feature type="domain" description="Subtilisin-like protease fibronectin type-III" evidence="13">
    <location>
        <begin position="676"/>
        <end position="774"/>
    </location>
</feature>
<feature type="region of interest" description="Disordered" evidence="9">
    <location>
        <begin position="595"/>
        <end position="616"/>
    </location>
</feature>
<sequence length="784" mass="84308">MLAVKMLQFLLFVFALLSQDCLRAPFVAVEATKRVHIVYMGVKKHDDPRITKETHHQLLSNVLGSKEAAGRSILYSYKHGFSGFAASLTESEAEEIAGFPEVVQVVPSRMYKLHTTRSWDFIGLEPNRSKSLLKEGKMGEGVIIGVIDSGVWPESKSFDDQGMSPIPPRWKGICQQGERFKPSNCNKKLIGARWFIKGFLAGSFSVLPGNRTGHHLEFMSARDADGHGTHTASTAAGNFVNNANYHGLAEGLARGGAPRAHVAVYKTCWNIGGEGACFDADVLKAFDKAIHDGVDVLSISMGDSLPLFPYVEKRDSIAIGSFHAVARGITVVASAGNDGPSMDTVENVAPWLITVGASTIDRRFLAAITLGNNQTFWGQSVDTGKENRGFYGVTYSKRIAAGSTTYSETCCDSGSLNATLAAGKIVLCFLTSDQQEELCASKAVKEAGGVGLIYAEPRYDGLSSCTIPCVKVDYEIGMQILSYIRRASHPIAKLGIPRNVVGRWASPRAASFSSRGPSSVTPQVLKPDLIAPGVDILAAFRSSDEQGTDYGFLSGTSMSCPHVAGIATLLKSAHPHWSPAAIRSALVTTASQTGTDGIDISDGGPTDKTADPFDVGGGHVDPNRAMDPGLIYDANVNDYLQFLCSMGYSTRSFSNLGATEPIRCRRGDGQLIQGLNLNLPSIVIPSLNGKLTVTRMVTNVGNEVGSVYKAILKPPRGTTMKVDPHVLRFNATLRVLSYKVIFALEREKKVQGGYKFGSITWTDGVHFVRSPVAVRVHEFGASTD</sequence>
<dbReference type="SUPFAM" id="SSF52743">
    <property type="entry name" value="Subtilisin-like"/>
    <property type="match status" value="1"/>
</dbReference>
<dbReference type="InterPro" id="IPR023828">
    <property type="entry name" value="Peptidase_S8_Ser-AS"/>
</dbReference>
<evidence type="ECO:0000256" key="2">
    <source>
        <dbReference type="ARBA" id="ARBA00022670"/>
    </source>
</evidence>
<accession>A0AAN7LVY8</accession>
<proteinExistence type="inferred from homology"/>
<dbReference type="AlphaFoldDB" id="A0AAN7LVY8"/>
<comment type="caution">
    <text evidence="14">The sequence shown here is derived from an EMBL/GenBank/DDBJ whole genome shotgun (WGS) entry which is preliminary data.</text>
</comment>
<name>A0AAN7LVY8_TRANT</name>
<keyword evidence="4 8" id="KW-0378">Hydrolase</keyword>
<dbReference type="InterPro" id="IPR045051">
    <property type="entry name" value="SBT"/>
</dbReference>
<dbReference type="InterPro" id="IPR041469">
    <property type="entry name" value="Subtilisin-like_FN3"/>
</dbReference>
<evidence type="ECO:0000259" key="12">
    <source>
        <dbReference type="Pfam" id="PF05922"/>
    </source>
</evidence>
<dbReference type="FunFam" id="2.60.40.2310:FF:000001">
    <property type="entry name" value="Subtilisin-like protease SBT1.5"/>
    <property type="match status" value="1"/>
</dbReference>
<feature type="active site" description="Charge relay system" evidence="7 8">
    <location>
        <position position="557"/>
    </location>
</feature>
<dbReference type="InterPro" id="IPR010259">
    <property type="entry name" value="S8pro/Inhibitor_I9"/>
</dbReference>
<protein>
    <submittedName>
        <fullName evidence="14">Uncharacterized protein</fullName>
    </submittedName>
</protein>
<dbReference type="PROSITE" id="PS51892">
    <property type="entry name" value="SUBTILASE"/>
    <property type="match status" value="1"/>
</dbReference>
<comment type="similarity">
    <text evidence="1 8">Belongs to the peptidase S8 family.</text>
</comment>
<dbReference type="InterPro" id="IPR034197">
    <property type="entry name" value="Peptidases_S8_3"/>
</dbReference>
<feature type="active site" description="Charge relay system" evidence="7 8">
    <location>
        <position position="227"/>
    </location>
</feature>
<evidence type="ECO:0000256" key="1">
    <source>
        <dbReference type="ARBA" id="ARBA00011073"/>
    </source>
</evidence>
<evidence type="ECO:0000256" key="7">
    <source>
        <dbReference type="PIRSR" id="PIRSR615500-1"/>
    </source>
</evidence>
<dbReference type="InterPro" id="IPR015500">
    <property type="entry name" value="Peptidase_S8_subtilisin-rel"/>
</dbReference>
<keyword evidence="6" id="KW-0325">Glycoprotein</keyword>
<dbReference type="FunFam" id="3.40.50.200:FF:000006">
    <property type="entry name" value="Subtilisin-like protease SBT1.5"/>
    <property type="match status" value="1"/>
</dbReference>
<dbReference type="Pfam" id="PF17766">
    <property type="entry name" value="fn3_6"/>
    <property type="match status" value="1"/>
</dbReference>
<feature type="domain" description="Peptidase S8/S53" evidence="11">
    <location>
        <begin position="139"/>
        <end position="598"/>
    </location>
</feature>
<organism evidence="14 15">
    <name type="scientific">Trapa natans</name>
    <name type="common">Water chestnut</name>
    <dbReference type="NCBI Taxonomy" id="22666"/>
    <lineage>
        <taxon>Eukaryota</taxon>
        <taxon>Viridiplantae</taxon>
        <taxon>Streptophyta</taxon>
        <taxon>Embryophyta</taxon>
        <taxon>Tracheophyta</taxon>
        <taxon>Spermatophyta</taxon>
        <taxon>Magnoliopsida</taxon>
        <taxon>eudicotyledons</taxon>
        <taxon>Gunneridae</taxon>
        <taxon>Pentapetalae</taxon>
        <taxon>rosids</taxon>
        <taxon>malvids</taxon>
        <taxon>Myrtales</taxon>
        <taxon>Lythraceae</taxon>
        <taxon>Trapa</taxon>
    </lineage>
</organism>
<keyword evidence="3 10" id="KW-0732">Signal</keyword>
<feature type="signal peptide" evidence="10">
    <location>
        <begin position="1"/>
        <end position="23"/>
    </location>
</feature>
<evidence type="ECO:0000259" key="13">
    <source>
        <dbReference type="Pfam" id="PF17766"/>
    </source>
</evidence>
<dbReference type="InterPro" id="IPR036852">
    <property type="entry name" value="Peptidase_S8/S53_dom_sf"/>
</dbReference>
<feature type="active site" description="Charge relay system" evidence="7 8">
    <location>
        <position position="148"/>
    </location>
</feature>
<evidence type="ECO:0000259" key="11">
    <source>
        <dbReference type="Pfam" id="PF00082"/>
    </source>
</evidence>
<dbReference type="CDD" id="cd04852">
    <property type="entry name" value="Peptidases_S8_3"/>
    <property type="match status" value="1"/>
</dbReference>
<keyword evidence="5 8" id="KW-0720">Serine protease</keyword>
<evidence type="ECO:0000256" key="4">
    <source>
        <dbReference type="ARBA" id="ARBA00022801"/>
    </source>
</evidence>
<feature type="chain" id="PRO_5043016627" evidence="10">
    <location>
        <begin position="24"/>
        <end position="784"/>
    </location>
</feature>
<dbReference type="Pfam" id="PF05922">
    <property type="entry name" value="Inhibitor_I9"/>
    <property type="match status" value="1"/>
</dbReference>
<feature type="compositionally biased region" description="Low complexity" evidence="9">
    <location>
        <begin position="595"/>
        <end position="607"/>
    </location>
</feature>
<evidence type="ECO:0000256" key="3">
    <source>
        <dbReference type="ARBA" id="ARBA00022729"/>
    </source>
</evidence>
<dbReference type="Gene3D" id="3.40.50.200">
    <property type="entry name" value="Peptidase S8/S53 domain"/>
    <property type="match status" value="1"/>
</dbReference>
<dbReference type="InterPro" id="IPR037045">
    <property type="entry name" value="S8pro/Inhibitor_I9_sf"/>
</dbReference>
<evidence type="ECO:0000313" key="14">
    <source>
        <dbReference type="EMBL" id="KAK4796798.1"/>
    </source>
</evidence>
<feature type="domain" description="Inhibitor I9" evidence="12">
    <location>
        <begin position="35"/>
        <end position="114"/>
    </location>
</feature>
<dbReference type="Gene3D" id="3.30.70.80">
    <property type="entry name" value="Peptidase S8 propeptide/proteinase inhibitor I9"/>
    <property type="match status" value="1"/>
</dbReference>
<dbReference type="GO" id="GO:0006508">
    <property type="term" value="P:proteolysis"/>
    <property type="evidence" value="ECO:0007669"/>
    <property type="project" value="UniProtKB-KW"/>
</dbReference>
<dbReference type="GO" id="GO:0004252">
    <property type="term" value="F:serine-type endopeptidase activity"/>
    <property type="evidence" value="ECO:0007669"/>
    <property type="project" value="UniProtKB-UniRule"/>
</dbReference>
<dbReference type="PRINTS" id="PR00723">
    <property type="entry name" value="SUBTILISIN"/>
</dbReference>
<evidence type="ECO:0000313" key="15">
    <source>
        <dbReference type="Proteomes" id="UP001346149"/>
    </source>
</evidence>
<dbReference type="PROSITE" id="PS00138">
    <property type="entry name" value="SUBTILASE_SER"/>
    <property type="match status" value="1"/>
</dbReference>
<keyword evidence="2 8" id="KW-0645">Protease</keyword>
<gene>
    <name evidence="14" type="ORF">SAY86_029124</name>
</gene>
<dbReference type="InterPro" id="IPR000209">
    <property type="entry name" value="Peptidase_S8/S53_dom"/>
</dbReference>
<dbReference type="CDD" id="cd02120">
    <property type="entry name" value="PA_subtilisin_like"/>
    <property type="match status" value="1"/>
</dbReference>
<dbReference type="FunFam" id="3.30.70.80:FF:000002">
    <property type="entry name" value="Subtilisin-like protease SBT5.3"/>
    <property type="match status" value="1"/>
</dbReference>
<evidence type="ECO:0000256" key="5">
    <source>
        <dbReference type="ARBA" id="ARBA00022825"/>
    </source>
</evidence>
<reference evidence="14 15" key="1">
    <citation type="journal article" date="2023" name="Hortic Res">
        <title>Pangenome of water caltrop reveals structural variations and asymmetric subgenome divergence after allopolyploidization.</title>
        <authorList>
            <person name="Zhang X."/>
            <person name="Chen Y."/>
            <person name="Wang L."/>
            <person name="Yuan Y."/>
            <person name="Fang M."/>
            <person name="Shi L."/>
            <person name="Lu R."/>
            <person name="Comes H.P."/>
            <person name="Ma Y."/>
            <person name="Chen Y."/>
            <person name="Huang G."/>
            <person name="Zhou Y."/>
            <person name="Zheng Z."/>
            <person name="Qiu Y."/>
        </authorList>
    </citation>
    <scope>NUCLEOTIDE SEQUENCE [LARGE SCALE GENOMIC DNA]</scope>
    <source>
        <strain evidence="14">F231</strain>
    </source>
</reference>
<dbReference type="Gene3D" id="2.60.40.2310">
    <property type="match status" value="1"/>
</dbReference>
<evidence type="ECO:0000256" key="10">
    <source>
        <dbReference type="SAM" id="SignalP"/>
    </source>
</evidence>
<keyword evidence="15" id="KW-1185">Reference proteome</keyword>
<evidence type="ECO:0000256" key="9">
    <source>
        <dbReference type="SAM" id="MobiDB-lite"/>
    </source>
</evidence>
<dbReference type="Pfam" id="PF00082">
    <property type="entry name" value="Peptidase_S8"/>
    <property type="match status" value="1"/>
</dbReference>
<dbReference type="Gene3D" id="3.50.30.30">
    <property type="match status" value="1"/>
</dbReference>
<dbReference type="Proteomes" id="UP001346149">
    <property type="component" value="Unassembled WGS sequence"/>
</dbReference>
<evidence type="ECO:0000256" key="8">
    <source>
        <dbReference type="PROSITE-ProRule" id="PRU01240"/>
    </source>
</evidence>
<dbReference type="EMBL" id="JAXQNO010000006">
    <property type="protein sequence ID" value="KAK4796798.1"/>
    <property type="molecule type" value="Genomic_DNA"/>
</dbReference>